<evidence type="ECO:0000256" key="14">
    <source>
        <dbReference type="SAM" id="SignalP"/>
    </source>
</evidence>
<feature type="signal peptide" evidence="14">
    <location>
        <begin position="1"/>
        <end position="20"/>
    </location>
</feature>
<evidence type="ECO:0000313" key="17">
    <source>
        <dbReference type="Proteomes" id="UP000759131"/>
    </source>
</evidence>
<evidence type="ECO:0000256" key="13">
    <source>
        <dbReference type="ARBA" id="ARBA00049454"/>
    </source>
</evidence>
<comment type="catalytic activity">
    <reaction evidence="7">
        <text>N-terminal L-methionyl-L-tyrosyl-[protein] + acetyl-CoA = N-terminal N(alpha)-acetyl-L-methionyl-L-tyrosyl-[protein] + CoA + H(+)</text>
        <dbReference type="Rhea" id="RHEA:50532"/>
        <dbReference type="Rhea" id="RHEA-COMP:12717"/>
        <dbReference type="Rhea" id="RHEA-COMP:12718"/>
        <dbReference type="ChEBI" id="CHEBI:15378"/>
        <dbReference type="ChEBI" id="CHEBI:57287"/>
        <dbReference type="ChEBI" id="CHEBI:57288"/>
        <dbReference type="ChEBI" id="CHEBI:133384"/>
        <dbReference type="ChEBI" id="CHEBI:133385"/>
        <dbReference type="EC" id="2.3.1.258"/>
    </reaction>
</comment>
<evidence type="ECO:0000256" key="6">
    <source>
        <dbReference type="ARBA" id="ARBA00048251"/>
    </source>
</evidence>
<dbReference type="EC" id="2.3.1.258" evidence="5"/>
<feature type="chain" id="PRO_5035680269" description="N-terminal methionine N(alpha)-acetyltransferase NatE" evidence="14">
    <location>
        <begin position="21"/>
        <end position="237"/>
    </location>
</feature>
<dbReference type="OrthoDB" id="47374at2759"/>
<dbReference type="InterPro" id="IPR000182">
    <property type="entry name" value="GNAT_dom"/>
</dbReference>
<evidence type="ECO:0000256" key="4">
    <source>
        <dbReference type="ARBA" id="ARBA00023315"/>
    </source>
</evidence>
<dbReference type="GO" id="GO:0120518">
    <property type="term" value="F:protein N-terminal-methionine acetyltransferase activity"/>
    <property type="evidence" value="ECO:0007669"/>
    <property type="project" value="UniProtKB-EC"/>
</dbReference>
<dbReference type="PANTHER" id="PTHR42919:SF8">
    <property type="entry name" value="N-ALPHA-ACETYLTRANSFERASE 50"/>
    <property type="match status" value="1"/>
</dbReference>
<evidence type="ECO:0000256" key="12">
    <source>
        <dbReference type="ARBA" id="ARBA00049103"/>
    </source>
</evidence>
<keyword evidence="4" id="KW-0012">Acyltransferase</keyword>
<dbReference type="PROSITE" id="PS51186">
    <property type="entry name" value="GNAT"/>
    <property type="match status" value="1"/>
</dbReference>
<comment type="catalytic activity">
    <reaction evidence="10">
        <text>N-terminal L-methionyl-L-valyl-[protein] + acetyl-CoA = N-terminal N(alpha)-acetyl-L-methionyl-L-valyl-[protein] + CoA + H(+)</text>
        <dbReference type="Rhea" id="RHEA:50572"/>
        <dbReference type="Rhea" id="RHEA-COMP:12730"/>
        <dbReference type="Rhea" id="RHEA-COMP:12731"/>
        <dbReference type="ChEBI" id="CHEBI:15378"/>
        <dbReference type="ChEBI" id="CHEBI:57287"/>
        <dbReference type="ChEBI" id="CHEBI:57288"/>
        <dbReference type="ChEBI" id="CHEBI:133402"/>
        <dbReference type="ChEBI" id="CHEBI:133403"/>
        <dbReference type="EC" id="2.3.1.258"/>
    </reaction>
</comment>
<comment type="catalytic activity">
    <reaction evidence="12">
        <text>N-terminal L-methionyl-L-leucyl-[protein] + acetyl-CoA = N-terminal N(alpha)-acetyl-L-methionyl-L-leucyl-[protein] + CoA + H(+)</text>
        <dbReference type="Rhea" id="RHEA:50520"/>
        <dbReference type="Rhea" id="RHEA-COMP:12711"/>
        <dbReference type="Rhea" id="RHEA-COMP:12712"/>
        <dbReference type="ChEBI" id="CHEBI:15378"/>
        <dbReference type="ChEBI" id="CHEBI:57287"/>
        <dbReference type="ChEBI" id="CHEBI:57288"/>
        <dbReference type="ChEBI" id="CHEBI:133377"/>
        <dbReference type="ChEBI" id="CHEBI:133378"/>
        <dbReference type="EC" id="2.3.1.258"/>
    </reaction>
</comment>
<dbReference type="InterPro" id="IPR051556">
    <property type="entry name" value="N-term/lysine_N-AcTrnsfr"/>
</dbReference>
<accession>A0A7R9L5Y0</accession>
<keyword evidence="2" id="KW-0963">Cytoplasm</keyword>
<keyword evidence="14" id="KW-0732">Signal</keyword>
<evidence type="ECO:0000256" key="9">
    <source>
        <dbReference type="ARBA" id="ARBA00048618"/>
    </source>
</evidence>
<evidence type="ECO:0000256" key="5">
    <source>
        <dbReference type="ARBA" id="ARBA00039121"/>
    </source>
</evidence>
<dbReference type="InterPro" id="IPR016181">
    <property type="entry name" value="Acyl_CoA_acyltransferase"/>
</dbReference>
<proteinExistence type="predicted"/>
<comment type="catalytic activity">
    <reaction evidence="13">
        <text>N-terminal L-methionyl-L-threonyl-[protein] + acetyl-CoA = N-terminal N(alpha)-acetyl-L-methionyl-L-threonyl-[protein] + CoA + H(+)</text>
        <dbReference type="Rhea" id="RHEA:50576"/>
        <dbReference type="Rhea" id="RHEA-COMP:12732"/>
        <dbReference type="Rhea" id="RHEA-COMP:12733"/>
        <dbReference type="ChEBI" id="CHEBI:15378"/>
        <dbReference type="ChEBI" id="CHEBI:57287"/>
        <dbReference type="ChEBI" id="CHEBI:57288"/>
        <dbReference type="ChEBI" id="CHEBI:133404"/>
        <dbReference type="ChEBI" id="CHEBI:133405"/>
        <dbReference type="EC" id="2.3.1.258"/>
    </reaction>
</comment>
<reference evidence="16" key="1">
    <citation type="submission" date="2020-11" db="EMBL/GenBank/DDBJ databases">
        <authorList>
            <person name="Tran Van P."/>
        </authorList>
    </citation>
    <scope>NUCLEOTIDE SEQUENCE</scope>
</reference>
<dbReference type="Pfam" id="PF00583">
    <property type="entry name" value="Acetyltransf_1"/>
    <property type="match status" value="1"/>
</dbReference>
<evidence type="ECO:0000256" key="10">
    <source>
        <dbReference type="ARBA" id="ARBA00048799"/>
    </source>
</evidence>
<evidence type="ECO:0000256" key="2">
    <source>
        <dbReference type="ARBA" id="ARBA00022490"/>
    </source>
</evidence>
<evidence type="ECO:0000256" key="1">
    <source>
        <dbReference type="ARBA" id="ARBA00004496"/>
    </source>
</evidence>
<name>A0A7R9L5Y0_9ACAR</name>
<dbReference type="EMBL" id="OC871608">
    <property type="protein sequence ID" value="CAD7635510.1"/>
    <property type="molecule type" value="Genomic_DNA"/>
</dbReference>
<sequence>MRKCFALSIALHLPSRLCIQAIVSSIDCLISLIGASNMALTSSPALIDIQNNEMFIKEDQNDMRFRTRINKIKVGRIELGDVTPHNIKLLRRLNQVIFPVSYNDKFYKDVLEAGELAKLAYYNDIVVGAVCCRIDTSENSRRLYIMTLGCLAPYRRLGIGSEMVEHVLQIVEKDGSLDSIFLHVQVNNEGAIDFYKRFGFEIVETKEHYYKRIEPADAHVLQKTLRISQSLKSNGEQ</sequence>
<keyword evidence="3" id="KW-0808">Transferase</keyword>
<dbReference type="GO" id="GO:0031415">
    <property type="term" value="C:NatA complex"/>
    <property type="evidence" value="ECO:0007669"/>
    <property type="project" value="TreeGrafter"/>
</dbReference>
<feature type="domain" description="N-acetyltransferase" evidence="15">
    <location>
        <begin position="77"/>
        <end position="226"/>
    </location>
</feature>
<comment type="catalytic activity">
    <reaction evidence="11">
        <text>N-terminal L-methionyl-L-alanyl-[protein] + acetyl-CoA = N-terminal N(alpha)-acetyl-L-methionyl-L-alanyl-[protein] + CoA + H(+)</text>
        <dbReference type="Rhea" id="RHEA:50564"/>
        <dbReference type="Rhea" id="RHEA-COMP:12726"/>
        <dbReference type="Rhea" id="RHEA-COMP:12727"/>
        <dbReference type="ChEBI" id="CHEBI:15378"/>
        <dbReference type="ChEBI" id="CHEBI:57287"/>
        <dbReference type="ChEBI" id="CHEBI:57288"/>
        <dbReference type="ChEBI" id="CHEBI:133398"/>
        <dbReference type="ChEBI" id="CHEBI:133399"/>
        <dbReference type="EC" id="2.3.1.258"/>
    </reaction>
</comment>
<evidence type="ECO:0000259" key="15">
    <source>
        <dbReference type="PROSITE" id="PS51186"/>
    </source>
</evidence>
<organism evidence="16">
    <name type="scientific">Medioppia subpectinata</name>
    <dbReference type="NCBI Taxonomy" id="1979941"/>
    <lineage>
        <taxon>Eukaryota</taxon>
        <taxon>Metazoa</taxon>
        <taxon>Ecdysozoa</taxon>
        <taxon>Arthropoda</taxon>
        <taxon>Chelicerata</taxon>
        <taxon>Arachnida</taxon>
        <taxon>Acari</taxon>
        <taxon>Acariformes</taxon>
        <taxon>Sarcoptiformes</taxon>
        <taxon>Oribatida</taxon>
        <taxon>Brachypylina</taxon>
        <taxon>Oppioidea</taxon>
        <taxon>Oppiidae</taxon>
        <taxon>Medioppia</taxon>
    </lineage>
</organism>
<evidence type="ECO:0000256" key="8">
    <source>
        <dbReference type="ARBA" id="ARBA00048490"/>
    </source>
</evidence>
<gene>
    <name evidence="16" type="ORF">OSB1V03_LOCUS15901</name>
</gene>
<dbReference type="FunFam" id="3.40.630.30:FF:000078">
    <property type="entry name" value="N-alpha-acetyltransferase 50"/>
    <property type="match status" value="1"/>
</dbReference>
<comment type="catalytic activity">
    <reaction evidence="9">
        <text>N-terminal L-methionyl-L-lysyl-[protein] + acetyl-CoA = N-terminal N(alpha)-acetyl-L-methionyl-L-lysyl-[protein] + CoA + H(+)</text>
        <dbReference type="Rhea" id="RHEA:50580"/>
        <dbReference type="Rhea" id="RHEA-COMP:12734"/>
        <dbReference type="Rhea" id="RHEA-COMP:12735"/>
        <dbReference type="ChEBI" id="CHEBI:15378"/>
        <dbReference type="ChEBI" id="CHEBI:57287"/>
        <dbReference type="ChEBI" id="CHEBI:57288"/>
        <dbReference type="ChEBI" id="CHEBI:133406"/>
        <dbReference type="ChEBI" id="CHEBI:133407"/>
        <dbReference type="EC" id="2.3.1.258"/>
    </reaction>
</comment>
<evidence type="ECO:0000256" key="11">
    <source>
        <dbReference type="ARBA" id="ARBA00049002"/>
    </source>
</evidence>
<dbReference type="Gene3D" id="3.40.630.30">
    <property type="match status" value="1"/>
</dbReference>
<dbReference type="PANTHER" id="PTHR42919">
    <property type="entry name" value="N-ALPHA-ACETYLTRANSFERASE"/>
    <property type="match status" value="1"/>
</dbReference>
<comment type="catalytic activity">
    <reaction evidence="8">
        <text>N-terminal L-methionyl-L-phenylalanyl-[protein] + acetyl-CoA = N-terminal N(alpha)-acetyl-L-methionyl-L-phenylalanyl-[protein] + CoA + H(+)</text>
        <dbReference type="Rhea" id="RHEA:50528"/>
        <dbReference type="Rhea" id="RHEA-COMP:12715"/>
        <dbReference type="Rhea" id="RHEA-COMP:12716"/>
        <dbReference type="ChEBI" id="CHEBI:15378"/>
        <dbReference type="ChEBI" id="CHEBI:57287"/>
        <dbReference type="ChEBI" id="CHEBI:57288"/>
        <dbReference type="ChEBI" id="CHEBI:133382"/>
        <dbReference type="ChEBI" id="CHEBI:133383"/>
        <dbReference type="EC" id="2.3.1.258"/>
    </reaction>
</comment>
<comment type="catalytic activity">
    <reaction evidence="6">
        <text>N-terminal L-methionyl-L-seryl-[protein] + acetyl-CoA = N-terminal N(alpha)-acetyl-L-methionyl-L-seryl-[protein] + CoA + H(+)</text>
        <dbReference type="Rhea" id="RHEA:50568"/>
        <dbReference type="Rhea" id="RHEA-COMP:12728"/>
        <dbReference type="Rhea" id="RHEA-COMP:12729"/>
        <dbReference type="ChEBI" id="CHEBI:15378"/>
        <dbReference type="ChEBI" id="CHEBI:57287"/>
        <dbReference type="ChEBI" id="CHEBI:57288"/>
        <dbReference type="ChEBI" id="CHEBI:133400"/>
        <dbReference type="ChEBI" id="CHEBI:133401"/>
        <dbReference type="EC" id="2.3.1.258"/>
    </reaction>
</comment>
<dbReference type="SUPFAM" id="SSF55729">
    <property type="entry name" value="Acyl-CoA N-acyltransferases (Nat)"/>
    <property type="match status" value="1"/>
</dbReference>
<dbReference type="EMBL" id="CAJPIZ010017033">
    <property type="protein sequence ID" value="CAG2115940.1"/>
    <property type="molecule type" value="Genomic_DNA"/>
</dbReference>
<evidence type="ECO:0000313" key="16">
    <source>
        <dbReference type="EMBL" id="CAD7635510.1"/>
    </source>
</evidence>
<evidence type="ECO:0000256" key="7">
    <source>
        <dbReference type="ARBA" id="ARBA00048335"/>
    </source>
</evidence>
<dbReference type="AlphaFoldDB" id="A0A7R9L5Y0"/>
<evidence type="ECO:0000256" key="3">
    <source>
        <dbReference type="ARBA" id="ARBA00022679"/>
    </source>
</evidence>
<comment type="subcellular location">
    <subcellularLocation>
        <location evidence="1">Cytoplasm</location>
    </subcellularLocation>
</comment>
<dbReference type="CDD" id="cd04301">
    <property type="entry name" value="NAT_SF"/>
    <property type="match status" value="1"/>
</dbReference>
<keyword evidence="17" id="KW-1185">Reference proteome</keyword>
<dbReference type="Proteomes" id="UP000759131">
    <property type="component" value="Unassembled WGS sequence"/>
</dbReference>
<dbReference type="GO" id="GO:0007064">
    <property type="term" value="P:mitotic sister chromatid cohesion"/>
    <property type="evidence" value="ECO:0007669"/>
    <property type="project" value="TreeGrafter"/>
</dbReference>
<protein>
    <recommendedName>
        <fullName evidence="5">N-terminal methionine N(alpha)-acetyltransferase NatE</fullName>
        <ecNumber evidence="5">2.3.1.258</ecNumber>
    </recommendedName>
</protein>